<comment type="caution">
    <text evidence="1">The sequence shown here is derived from an EMBL/GenBank/DDBJ whole genome shotgun (WGS) entry which is preliminary data.</text>
</comment>
<protein>
    <submittedName>
        <fullName evidence="1">Uncharacterized protein</fullName>
    </submittedName>
</protein>
<sequence length="129" mass="14163">MGETKFSLRKTLSLQPSCLCWYPCVDTETMFFLPPKYIKMYTGGVSSLAEQIANQLQRKEQPKALLDKKELLCDAGSLVSGRLARALAVVLSVVCPRTEALSVVVPSLCGRDESTVDRSHLVCLKADPT</sequence>
<evidence type="ECO:0000313" key="1">
    <source>
        <dbReference type="EMBL" id="KAK2121732.1"/>
    </source>
</evidence>
<organism evidence="1 2">
    <name type="scientific">Saguinus oedipus</name>
    <name type="common">Cotton-top tamarin</name>
    <name type="synonym">Oedipomidas oedipus</name>
    <dbReference type="NCBI Taxonomy" id="9490"/>
    <lineage>
        <taxon>Eukaryota</taxon>
        <taxon>Metazoa</taxon>
        <taxon>Chordata</taxon>
        <taxon>Craniata</taxon>
        <taxon>Vertebrata</taxon>
        <taxon>Euteleostomi</taxon>
        <taxon>Mammalia</taxon>
        <taxon>Eutheria</taxon>
        <taxon>Euarchontoglires</taxon>
        <taxon>Primates</taxon>
        <taxon>Haplorrhini</taxon>
        <taxon>Platyrrhini</taxon>
        <taxon>Cebidae</taxon>
        <taxon>Callitrichinae</taxon>
        <taxon>Saguinus</taxon>
    </lineage>
</organism>
<reference evidence="1 2" key="1">
    <citation type="submission" date="2023-05" db="EMBL/GenBank/DDBJ databases">
        <title>B98-5 Cell Line De Novo Hybrid Assembly: An Optical Mapping Approach.</title>
        <authorList>
            <person name="Kananen K."/>
            <person name="Auerbach J.A."/>
            <person name="Kautto E."/>
            <person name="Blachly J.S."/>
        </authorList>
    </citation>
    <scope>NUCLEOTIDE SEQUENCE [LARGE SCALE GENOMIC DNA]</scope>
    <source>
        <strain evidence="1">B95-8</strain>
        <tissue evidence="1">Cell line</tissue>
    </source>
</reference>
<proteinExistence type="predicted"/>
<dbReference type="Proteomes" id="UP001266305">
    <property type="component" value="Unassembled WGS sequence"/>
</dbReference>
<accession>A0ABQ9WNB4</accession>
<gene>
    <name evidence="1" type="ORF">P7K49_003118</name>
</gene>
<dbReference type="EMBL" id="JASSZA010000001">
    <property type="protein sequence ID" value="KAK2121732.1"/>
    <property type="molecule type" value="Genomic_DNA"/>
</dbReference>
<evidence type="ECO:0000313" key="2">
    <source>
        <dbReference type="Proteomes" id="UP001266305"/>
    </source>
</evidence>
<name>A0ABQ9WNB4_SAGOE</name>
<keyword evidence="2" id="KW-1185">Reference proteome</keyword>